<accession>A0A8H6ZFP9</accession>
<dbReference type="EMBL" id="JACAZH010000001">
    <property type="protein sequence ID" value="KAF7376567.1"/>
    <property type="molecule type" value="Genomic_DNA"/>
</dbReference>
<gene>
    <name evidence="1" type="ORF">MSAN_00073000</name>
</gene>
<sequence length="360" mass="41049">MPARSIPPEILDSIIELYAEDQKILCSCSLVAKSWLQSSRYRLFGDLTLHLGGLHEAKFLALLEHPLCTFSTSVRKLWILPMQGTDLSNRVNNTITQLGKLTAVRTLRIHRQKIIPLQTLSALATAFKDITTLVMMIRFAVLSDAIRFMCAFPLLEEVHFEPIRTPPGDFPSADIRMPPRLRSLHIDTLRSHERWFADNRVGTLTTLSLVNIRPLDDVSRLDEMLEIFNASIRHLTLGFSTQSGDFAVQVNLSHNTELRYVEIDLTQLTRRHVLPAITSLRSPHLETIVWRNRRAFNFSAEFWTRLDDLLSDRDMLPVLNKFLIMASKPSKTIFNPRLHMPQCDALGILGGDEDIITGFD</sequence>
<evidence type="ECO:0000313" key="1">
    <source>
        <dbReference type="EMBL" id="KAF7376567.1"/>
    </source>
</evidence>
<protein>
    <submittedName>
        <fullName evidence="1">RING-type domain-containing protein</fullName>
    </submittedName>
</protein>
<comment type="caution">
    <text evidence="1">The sequence shown here is derived from an EMBL/GenBank/DDBJ whole genome shotgun (WGS) entry which is preliminary data.</text>
</comment>
<keyword evidence="2" id="KW-1185">Reference proteome</keyword>
<proteinExistence type="predicted"/>
<name>A0A8H6ZFP9_9AGAR</name>
<organism evidence="1 2">
    <name type="scientific">Mycena sanguinolenta</name>
    <dbReference type="NCBI Taxonomy" id="230812"/>
    <lineage>
        <taxon>Eukaryota</taxon>
        <taxon>Fungi</taxon>
        <taxon>Dikarya</taxon>
        <taxon>Basidiomycota</taxon>
        <taxon>Agaricomycotina</taxon>
        <taxon>Agaricomycetes</taxon>
        <taxon>Agaricomycetidae</taxon>
        <taxon>Agaricales</taxon>
        <taxon>Marasmiineae</taxon>
        <taxon>Mycenaceae</taxon>
        <taxon>Mycena</taxon>
    </lineage>
</organism>
<dbReference type="Proteomes" id="UP000623467">
    <property type="component" value="Unassembled WGS sequence"/>
</dbReference>
<reference evidence="1" key="1">
    <citation type="submission" date="2020-05" db="EMBL/GenBank/DDBJ databases">
        <title>Mycena genomes resolve the evolution of fungal bioluminescence.</title>
        <authorList>
            <person name="Tsai I.J."/>
        </authorList>
    </citation>
    <scope>NUCLEOTIDE SEQUENCE</scope>
    <source>
        <strain evidence="1">160909Yilan</strain>
    </source>
</reference>
<dbReference type="AlphaFoldDB" id="A0A8H6ZFP9"/>
<dbReference type="OrthoDB" id="2921803at2759"/>
<evidence type="ECO:0000313" key="2">
    <source>
        <dbReference type="Proteomes" id="UP000623467"/>
    </source>
</evidence>